<proteinExistence type="predicted"/>
<dbReference type="AlphaFoldDB" id="A0A2K1KAC8"/>
<name>A0A2K1KAC8_PHYPA</name>
<gene>
    <name evidence="1" type="ORF">PHYPA_009914</name>
</gene>
<dbReference type="EMBL" id="ABEU02000007">
    <property type="protein sequence ID" value="PNR50728.1"/>
    <property type="molecule type" value="Genomic_DNA"/>
</dbReference>
<dbReference type="InParanoid" id="A0A2K1KAC8"/>
<reference evidence="1 3" key="2">
    <citation type="journal article" date="2018" name="Plant J.">
        <title>The Physcomitrella patens chromosome-scale assembly reveals moss genome structure and evolution.</title>
        <authorList>
            <person name="Lang D."/>
            <person name="Ullrich K.K."/>
            <person name="Murat F."/>
            <person name="Fuchs J."/>
            <person name="Jenkins J."/>
            <person name="Haas F.B."/>
            <person name="Piednoel M."/>
            <person name="Gundlach H."/>
            <person name="Van Bel M."/>
            <person name="Meyberg R."/>
            <person name="Vives C."/>
            <person name="Morata J."/>
            <person name="Symeonidi A."/>
            <person name="Hiss M."/>
            <person name="Muchero W."/>
            <person name="Kamisugi Y."/>
            <person name="Saleh O."/>
            <person name="Blanc G."/>
            <person name="Decker E.L."/>
            <person name="van Gessel N."/>
            <person name="Grimwood J."/>
            <person name="Hayes R.D."/>
            <person name="Graham S.W."/>
            <person name="Gunter L.E."/>
            <person name="McDaniel S.F."/>
            <person name="Hoernstein S.N.W."/>
            <person name="Larsson A."/>
            <person name="Li F.W."/>
            <person name="Perroud P.F."/>
            <person name="Phillips J."/>
            <person name="Ranjan P."/>
            <person name="Rokshar D.S."/>
            <person name="Rothfels C.J."/>
            <person name="Schneider L."/>
            <person name="Shu S."/>
            <person name="Stevenson D.W."/>
            <person name="Thummler F."/>
            <person name="Tillich M."/>
            <person name="Villarreal Aguilar J.C."/>
            <person name="Widiez T."/>
            <person name="Wong G.K."/>
            <person name="Wymore A."/>
            <person name="Zhang Y."/>
            <person name="Zimmer A.D."/>
            <person name="Quatrano R.S."/>
            <person name="Mayer K.F.X."/>
            <person name="Goodstein D."/>
            <person name="Casacuberta J.M."/>
            <person name="Vandepoele K."/>
            <person name="Reski R."/>
            <person name="Cuming A.C."/>
            <person name="Tuskan G.A."/>
            <person name="Maumus F."/>
            <person name="Salse J."/>
            <person name="Schmutz J."/>
            <person name="Rensing S.A."/>
        </authorList>
    </citation>
    <scope>NUCLEOTIDE SEQUENCE [LARGE SCALE GENOMIC DNA]</scope>
    <source>
        <strain evidence="2 3">cv. Gransden 2004</strain>
    </source>
</reference>
<dbReference type="Gramene" id="Pp3c7_4439V3.1">
    <property type="protein sequence ID" value="PAC:32925249.CDS.1"/>
    <property type="gene ID" value="Pp3c7_4439"/>
</dbReference>
<dbReference type="EnsemblPlants" id="Pp3c7_4439V3.1">
    <property type="protein sequence ID" value="PAC:32925249.CDS.1"/>
    <property type="gene ID" value="Pp3c7_4439"/>
</dbReference>
<protein>
    <submittedName>
        <fullName evidence="1 2">Uncharacterized protein</fullName>
    </submittedName>
</protein>
<evidence type="ECO:0000313" key="3">
    <source>
        <dbReference type="Proteomes" id="UP000006727"/>
    </source>
</evidence>
<sequence length="92" mass="10195">MSSIHTSLLKKHVKSKNIIFSSSLRSSKLGLIIAKRSLLSKYVLALFNLCKACSHTRSLVCPFKEESTISKFKGYPAQALITSLENSYKCGI</sequence>
<evidence type="ECO:0000313" key="1">
    <source>
        <dbReference type="EMBL" id="PNR50728.1"/>
    </source>
</evidence>
<reference evidence="2" key="3">
    <citation type="submission" date="2020-12" db="UniProtKB">
        <authorList>
            <consortium name="EnsemblPlants"/>
        </authorList>
    </citation>
    <scope>IDENTIFICATION</scope>
</reference>
<dbReference type="Proteomes" id="UP000006727">
    <property type="component" value="Chromosome 7"/>
</dbReference>
<keyword evidence="3" id="KW-1185">Reference proteome</keyword>
<reference evidence="1 3" key="1">
    <citation type="journal article" date="2008" name="Science">
        <title>The Physcomitrella genome reveals evolutionary insights into the conquest of land by plants.</title>
        <authorList>
            <person name="Rensing S."/>
            <person name="Lang D."/>
            <person name="Zimmer A."/>
            <person name="Terry A."/>
            <person name="Salamov A."/>
            <person name="Shapiro H."/>
            <person name="Nishiyama T."/>
            <person name="Perroud P.-F."/>
            <person name="Lindquist E."/>
            <person name="Kamisugi Y."/>
            <person name="Tanahashi T."/>
            <person name="Sakakibara K."/>
            <person name="Fujita T."/>
            <person name="Oishi K."/>
            <person name="Shin-I T."/>
            <person name="Kuroki Y."/>
            <person name="Toyoda A."/>
            <person name="Suzuki Y."/>
            <person name="Hashimoto A."/>
            <person name="Yamaguchi K."/>
            <person name="Sugano A."/>
            <person name="Kohara Y."/>
            <person name="Fujiyama A."/>
            <person name="Anterola A."/>
            <person name="Aoki S."/>
            <person name="Ashton N."/>
            <person name="Barbazuk W.B."/>
            <person name="Barker E."/>
            <person name="Bennetzen J."/>
            <person name="Bezanilla M."/>
            <person name="Blankenship R."/>
            <person name="Cho S.H."/>
            <person name="Dutcher S."/>
            <person name="Estelle M."/>
            <person name="Fawcett J.A."/>
            <person name="Gundlach H."/>
            <person name="Hanada K."/>
            <person name="Heyl A."/>
            <person name="Hicks K.A."/>
            <person name="Hugh J."/>
            <person name="Lohr M."/>
            <person name="Mayer K."/>
            <person name="Melkozernov A."/>
            <person name="Murata T."/>
            <person name="Nelson D."/>
            <person name="Pils B."/>
            <person name="Prigge M."/>
            <person name="Reiss B."/>
            <person name="Renner T."/>
            <person name="Rombauts S."/>
            <person name="Rushton P."/>
            <person name="Sanderfoot A."/>
            <person name="Schween G."/>
            <person name="Shiu S.-H."/>
            <person name="Stueber K."/>
            <person name="Theodoulou F.L."/>
            <person name="Tu H."/>
            <person name="Van de Peer Y."/>
            <person name="Verrier P.J."/>
            <person name="Waters E."/>
            <person name="Wood A."/>
            <person name="Yang L."/>
            <person name="Cove D."/>
            <person name="Cuming A."/>
            <person name="Hasebe M."/>
            <person name="Lucas S."/>
            <person name="Mishler D.B."/>
            <person name="Reski R."/>
            <person name="Grigoriev I."/>
            <person name="Quatrano R.S."/>
            <person name="Boore J.L."/>
        </authorList>
    </citation>
    <scope>NUCLEOTIDE SEQUENCE [LARGE SCALE GENOMIC DNA]</scope>
    <source>
        <strain evidence="2 3">cv. Gransden 2004</strain>
    </source>
</reference>
<accession>A0A2K1KAC8</accession>
<evidence type="ECO:0000313" key="2">
    <source>
        <dbReference type="EnsemblPlants" id="PAC:32925249.CDS.1"/>
    </source>
</evidence>
<organism evidence="1">
    <name type="scientific">Physcomitrium patens</name>
    <name type="common">Spreading-leaved earth moss</name>
    <name type="synonym">Physcomitrella patens</name>
    <dbReference type="NCBI Taxonomy" id="3218"/>
    <lineage>
        <taxon>Eukaryota</taxon>
        <taxon>Viridiplantae</taxon>
        <taxon>Streptophyta</taxon>
        <taxon>Embryophyta</taxon>
        <taxon>Bryophyta</taxon>
        <taxon>Bryophytina</taxon>
        <taxon>Bryopsida</taxon>
        <taxon>Funariidae</taxon>
        <taxon>Funariales</taxon>
        <taxon>Funariaceae</taxon>
        <taxon>Physcomitrium</taxon>
    </lineage>
</organism>